<dbReference type="OrthoDB" id="1328047at2"/>
<dbReference type="AlphaFoldDB" id="A0A2I0R5A8"/>
<name>A0A2I0R5A8_9FLAO</name>
<protein>
    <submittedName>
        <fullName evidence="1">Uncharacterized protein</fullName>
    </submittedName>
</protein>
<dbReference type="RefSeq" id="WP_101332917.1">
    <property type="nucleotide sequence ID" value="NZ_PJNI01000001.1"/>
</dbReference>
<gene>
    <name evidence="1" type="ORF">CW751_00065</name>
</gene>
<accession>A0A2I0R5A8</accession>
<reference evidence="1 2" key="1">
    <citation type="submission" date="2017-12" db="EMBL/GenBank/DDBJ databases">
        <title>The draft genome sequence of Brumimicrobium saltpan LHR20.</title>
        <authorList>
            <person name="Do Z.-J."/>
            <person name="Luo H.-R."/>
        </authorList>
    </citation>
    <scope>NUCLEOTIDE SEQUENCE [LARGE SCALE GENOMIC DNA]</scope>
    <source>
        <strain evidence="1 2">LHR20</strain>
    </source>
</reference>
<organism evidence="1 2">
    <name type="scientific">Brumimicrobium salinarum</name>
    <dbReference type="NCBI Taxonomy" id="2058658"/>
    <lineage>
        <taxon>Bacteria</taxon>
        <taxon>Pseudomonadati</taxon>
        <taxon>Bacteroidota</taxon>
        <taxon>Flavobacteriia</taxon>
        <taxon>Flavobacteriales</taxon>
        <taxon>Crocinitomicaceae</taxon>
        <taxon>Brumimicrobium</taxon>
    </lineage>
</organism>
<proteinExistence type="predicted"/>
<sequence>MYKAKNKKTNEVIEADELKVINNVSSIDFVCVDDKCAIPLIACSFQETNKKRPYFKKHSNQEHTDSCSYSEYLKLLEVGKTRRLTDLEFEKLDYPSKLVFSLPKVKDTLTLTSELLPDSNSTAKKTISNGEFAEVANANRRVTSISQIVDFYLSCPFNRDVELDLLGVKMSYKFHFKRIYGENTGAYIDNKIFYGRVSLNSIDSEVSDENYLYLKLFECEDWERNNSLTSNNKQINPYFLKINKEEISKYKINRILKEKETVSNLSKNDYRINKKHGREAWVFFIGRKPSLKNLYEFEVVNGFITFRYTIVQPIKAD</sequence>
<evidence type="ECO:0000313" key="2">
    <source>
        <dbReference type="Proteomes" id="UP000236654"/>
    </source>
</evidence>
<keyword evidence="2" id="KW-1185">Reference proteome</keyword>
<comment type="caution">
    <text evidence="1">The sequence shown here is derived from an EMBL/GenBank/DDBJ whole genome shotgun (WGS) entry which is preliminary data.</text>
</comment>
<evidence type="ECO:0000313" key="1">
    <source>
        <dbReference type="EMBL" id="PKR81771.1"/>
    </source>
</evidence>
<dbReference type="EMBL" id="PJNI01000001">
    <property type="protein sequence ID" value="PKR81771.1"/>
    <property type="molecule type" value="Genomic_DNA"/>
</dbReference>
<dbReference type="Proteomes" id="UP000236654">
    <property type="component" value="Unassembled WGS sequence"/>
</dbReference>